<protein>
    <submittedName>
        <fullName evidence="2">Uncharacterized protein</fullName>
    </submittedName>
</protein>
<comment type="caution">
    <text evidence="2">The sequence shown here is derived from an EMBL/GenBank/DDBJ whole genome shotgun (WGS) entry which is preliminary data.</text>
</comment>
<organism evidence="2 3">
    <name type="scientific">Halorubrum californiense DSM 19288</name>
    <dbReference type="NCBI Taxonomy" id="1227465"/>
    <lineage>
        <taxon>Archaea</taxon>
        <taxon>Methanobacteriati</taxon>
        <taxon>Methanobacteriota</taxon>
        <taxon>Stenosarchaea group</taxon>
        <taxon>Halobacteria</taxon>
        <taxon>Halobacteriales</taxon>
        <taxon>Haloferacaceae</taxon>
        <taxon>Halorubrum</taxon>
    </lineage>
</organism>
<gene>
    <name evidence="2" type="ORF">C463_16943</name>
</gene>
<feature type="region of interest" description="Disordered" evidence="1">
    <location>
        <begin position="16"/>
        <end position="56"/>
    </location>
</feature>
<feature type="compositionally biased region" description="Basic and acidic residues" evidence="1">
    <location>
        <begin position="47"/>
        <end position="56"/>
    </location>
</feature>
<keyword evidence="3" id="KW-1185">Reference proteome</keyword>
<proteinExistence type="predicted"/>
<sequence length="102" mass="11723">QTDARERRERIGDRVELLTDRLSEDHDDLEDAGERTNEETPAADADAYDRAGEAADEQYRRNVENWRLDSILRRSVEASTVEEEAPEIADQAHRRVEAGERS</sequence>
<dbReference type="Proteomes" id="UP000011586">
    <property type="component" value="Unassembled WGS sequence"/>
</dbReference>
<reference evidence="2 3" key="1">
    <citation type="journal article" date="2014" name="PLoS Genet.">
        <title>Phylogenetically driven sequencing of extremely halophilic archaea reveals strategies for static and dynamic osmo-response.</title>
        <authorList>
            <person name="Becker E.A."/>
            <person name="Seitzer P.M."/>
            <person name="Tritt A."/>
            <person name="Larsen D."/>
            <person name="Krusor M."/>
            <person name="Yao A.I."/>
            <person name="Wu D."/>
            <person name="Madern D."/>
            <person name="Eisen J.A."/>
            <person name="Darling A.E."/>
            <person name="Facciotti M.T."/>
        </authorList>
    </citation>
    <scope>NUCLEOTIDE SEQUENCE [LARGE SCALE GENOMIC DNA]</scope>
    <source>
        <strain evidence="2 3">DSM 19288</strain>
    </source>
</reference>
<evidence type="ECO:0000313" key="2">
    <source>
        <dbReference type="EMBL" id="ELZ39350.1"/>
    </source>
</evidence>
<dbReference type="RefSeq" id="WP_008446053.1">
    <property type="nucleotide sequence ID" value="NZ_AOJK01000078.1"/>
</dbReference>
<evidence type="ECO:0000313" key="3">
    <source>
        <dbReference type="Proteomes" id="UP000011586"/>
    </source>
</evidence>
<feature type="non-terminal residue" evidence="2">
    <location>
        <position position="1"/>
    </location>
</feature>
<name>M0DUZ2_9EURY</name>
<dbReference type="EMBL" id="AOJK01000078">
    <property type="protein sequence ID" value="ELZ39350.1"/>
    <property type="molecule type" value="Genomic_DNA"/>
</dbReference>
<accession>M0DUZ2</accession>
<feature type="compositionally biased region" description="Basic and acidic residues" evidence="1">
    <location>
        <begin position="90"/>
        <end position="102"/>
    </location>
</feature>
<evidence type="ECO:0000256" key="1">
    <source>
        <dbReference type="SAM" id="MobiDB-lite"/>
    </source>
</evidence>
<dbReference type="AlphaFoldDB" id="M0DUZ2"/>
<feature type="region of interest" description="Disordered" evidence="1">
    <location>
        <begin position="79"/>
        <end position="102"/>
    </location>
</feature>